<feature type="region of interest" description="Disordered" evidence="1">
    <location>
        <begin position="223"/>
        <end position="260"/>
    </location>
</feature>
<dbReference type="AlphaFoldDB" id="A0AAD6XMW9"/>
<dbReference type="Proteomes" id="UP001222325">
    <property type="component" value="Unassembled WGS sequence"/>
</dbReference>
<comment type="caution">
    <text evidence="2">The sequence shown here is derived from an EMBL/GenBank/DDBJ whole genome shotgun (WGS) entry which is preliminary data.</text>
</comment>
<dbReference type="EMBL" id="JARJCN010000084">
    <property type="protein sequence ID" value="KAJ7076185.1"/>
    <property type="molecule type" value="Genomic_DNA"/>
</dbReference>
<organism evidence="2 3">
    <name type="scientific">Mycena belliarum</name>
    <dbReference type="NCBI Taxonomy" id="1033014"/>
    <lineage>
        <taxon>Eukaryota</taxon>
        <taxon>Fungi</taxon>
        <taxon>Dikarya</taxon>
        <taxon>Basidiomycota</taxon>
        <taxon>Agaricomycotina</taxon>
        <taxon>Agaricomycetes</taxon>
        <taxon>Agaricomycetidae</taxon>
        <taxon>Agaricales</taxon>
        <taxon>Marasmiineae</taxon>
        <taxon>Mycenaceae</taxon>
        <taxon>Mycena</taxon>
    </lineage>
</organism>
<sequence>MCAAYPEAPEPVSGLKTPLFIPGLNQIYFGFAREFPHDDTPLCAHDALLSFSFDVLDPRAYAAQWLDLASIPVWWRHVSIYAIFAATDSISLLVRCSQRRRRHLFPRLPARGPRPDPSPLFDVHDASTAASTFCIPSHTASIRYSGFPRAARPLTRPATSIAVLNVFHALSGASPPRPDPFLPPDRCARHVAAALSIFDQDFAPAIPTMPLARPLCFDLPDGPNTLPQPALSRSRRRHHQPHASPPLPSTSGVPDHRCRYSGHIPQRSPPYFDAFGASSEASAGTGLDLAAGLVGGTVRSIDALNALLLPSPF</sequence>
<evidence type="ECO:0000313" key="3">
    <source>
        <dbReference type="Proteomes" id="UP001222325"/>
    </source>
</evidence>
<keyword evidence="3" id="KW-1185">Reference proteome</keyword>
<evidence type="ECO:0000256" key="1">
    <source>
        <dbReference type="SAM" id="MobiDB-lite"/>
    </source>
</evidence>
<name>A0AAD6XMW9_9AGAR</name>
<evidence type="ECO:0000313" key="2">
    <source>
        <dbReference type="EMBL" id="KAJ7076185.1"/>
    </source>
</evidence>
<proteinExistence type="predicted"/>
<accession>A0AAD6XMW9</accession>
<protein>
    <submittedName>
        <fullName evidence="2">Uncharacterized protein</fullName>
    </submittedName>
</protein>
<reference evidence="2" key="1">
    <citation type="submission" date="2023-03" db="EMBL/GenBank/DDBJ databases">
        <title>Massive genome expansion in bonnet fungi (Mycena s.s.) driven by repeated elements and novel gene families across ecological guilds.</title>
        <authorList>
            <consortium name="Lawrence Berkeley National Laboratory"/>
            <person name="Harder C.B."/>
            <person name="Miyauchi S."/>
            <person name="Viragh M."/>
            <person name="Kuo A."/>
            <person name="Thoen E."/>
            <person name="Andreopoulos B."/>
            <person name="Lu D."/>
            <person name="Skrede I."/>
            <person name="Drula E."/>
            <person name="Henrissat B."/>
            <person name="Morin E."/>
            <person name="Kohler A."/>
            <person name="Barry K."/>
            <person name="LaButti K."/>
            <person name="Morin E."/>
            <person name="Salamov A."/>
            <person name="Lipzen A."/>
            <person name="Mereny Z."/>
            <person name="Hegedus B."/>
            <person name="Baldrian P."/>
            <person name="Stursova M."/>
            <person name="Weitz H."/>
            <person name="Taylor A."/>
            <person name="Grigoriev I.V."/>
            <person name="Nagy L.G."/>
            <person name="Martin F."/>
            <person name="Kauserud H."/>
        </authorList>
    </citation>
    <scope>NUCLEOTIDE SEQUENCE</scope>
    <source>
        <strain evidence="2">CBHHK173m</strain>
    </source>
</reference>
<gene>
    <name evidence="2" type="ORF">B0H15DRAFT_955864</name>
</gene>